<keyword evidence="3" id="KW-1185">Reference proteome</keyword>
<dbReference type="OrthoDB" id="6286028at2759"/>
<reference evidence="2" key="1">
    <citation type="submission" date="2019-05" db="EMBL/GenBank/DDBJ databases">
        <title>Annotation for the trematode Fasciolopsis buski.</title>
        <authorList>
            <person name="Choi Y.-J."/>
        </authorList>
    </citation>
    <scope>NUCLEOTIDE SEQUENCE</scope>
    <source>
        <strain evidence="2">HT</strain>
        <tissue evidence="2">Whole worm</tissue>
    </source>
</reference>
<dbReference type="Proteomes" id="UP000728185">
    <property type="component" value="Unassembled WGS sequence"/>
</dbReference>
<proteinExistence type="predicted"/>
<accession>A0A8E0RSX7</accession>
<comment type="caution">
    <text evidence="2">The sequence shown here is derived from an EMBL/GenBank/DDBJ whole genome shotgun (WGS) entry which is preliminary data.</text>
</comment>
<gene>
    <name evidence="2" type="ORF">FBUS_07580</name>
</gene>
<name>A0A8E0RSX7_9TREM</name>
<evidence type="ECO:0000313" key="2">
    <source>
        <dbReference type="EMBL" id="KAA0187194.1"/>
    </source>
</evidence>
<dbReference type="EMBL" id="LUCM01009298">
    <property type="protein sequence ID" value="KAA0187194.1"/>
    <property type="molecule type" value="Genomic_DNA"/>
</dbReference>
<dbReference type="AlphaFoldDB" id="A0A8E0RSX7"/>
<protein>
    <submittedName>
        <fullName evidence="2">Uncharacterized protein</fullName>
    </submittedName>
</protein>
<evidence type="ECO:0000313" key="3">
    <source>
        <dbReference type="Proteomes" id="UP000728185"/>
    </source>
</evidence>
<sequence>MSDSPTRCAEDFKDALCTGNSVFAAGSEIGHLAPPSATFLMSDSSVSRECAPALPVRSSSTLRKKDRPVLPLSKPLPTPPSKEKKKKERN</sequence>
<feature type="region of interest" description="Disordered" evidence="1">
    <location>
        <begin position="52"/>
        <end position="90"/>
    </location>
</feature>
<evidence type="ECO:0000256" key="1">
    <source>
        <dbReference type="SAM" id="MobiDB-lite"/>
    </source>
</evidence>
<organism evidence="2 3">
    <name type="scientific">Fasciolopsis buskii</name>
    <dbReference type="NCBI Taxonomy" id="27845"/>
    <lineage>
        <taxon>Eukaryota</taxon>
        <taxon>Metazoa</taxon>
        <taxon>Spiralia</taxon>
        <taxon>Lophotrochozoa</taxon>
        <taxon>Platyhelminthes</taxon>
        <taxon>Trematoda</taxon>
        <taxon>Digenea</taxon>
        <taxon>Plagiorchiida</taxon>
        <taxon>Echinostomata</taxon>
        <taxon>Echinostomatoidea</taxon>
        <taxon>Fasciolidae</taxon>
        <taxon>Fasciolopsis</taxon>
    </lineage>
</organism>